<dbReference type="PIRSF" id="PIRSF007023">
    <property type="entry name" value="UDP-Galf_transf"/>
    <property type="match status" value="1"/>
</dbReference>
<keyword evidence="1" id="KW-0808">Transferase</keyword>
<protein>
    <submittedName>
        <fullName evidence="4">Galactofuranosyltransferase</fullName>
    </submittedName>
</protein>
<evidence type="ECO:0000313" key="4">
    <source>
        <dbReference type="EMBL" id="MCP0886869.1"/>
    </source>
</evidence>
<dbReference type="InterPro" id="IPR058592">
    <property type="entry name" value="Gtf3_C"/>
</dbReference>
<evidence type="ECO:0000259" key="2">
    <source>
        <dbReference type="Pfam" id="PF26334"/>
    </source>
</evidence>
<dbReference type="EMBL" id="JAIULA010000009">
    <property type="protein sequence ID" value="MCP0886869.1"/>
    <property type="molecule type" value="Genomic_DNA"/>
</dbReference>
<keyword evidence="5" id="KW-1185">Reference proteome</keyword>
<feature type="domain" description="Glucosyltransferase 3-like C-terminal" evidence="3">
    <location>
        <begin position="197"/>
        <end position="356"/>
    </location>
</feature>
<gene>
    <name evidence="4" type="ORF">LB941_05885</name>
</gene>
<dbReference type="RefSeq" id="WP_253360286.1">
    <property type="nucleotide sequence ID" value="NZ_JAIULA010000009.1"/>
</dbReference>
<dbReference type="Pfam" id="PF26337">
    <property type="entry name" value="Gtf3_C"/>
    <property type="match status" value="1"/>
</dbReference>
<evidence type="ECO:0000259" key="3">
    <source>
        <dbReference type="Pfam" id="PF26337"/>
    </source>
</evidence>
<proteinExistence type="predicted"/>
<evidence type="ECO:0000313" key="5">
    <source>
        <dbReference type="Proteomes" id="UP001139006"/>
    </source>
</evidence>
<organism evidence="4 5">
    <name type="scientific">Ligilactobacillus ubinensis</name>
    <dbReference type="NCBI Taxonomy" id="2876789"/>
    <lineage>
        <taxon>Bacteria</taxon>
        <taxon>Bacillati</taxon>
        <taxon>Bacillota</taxon>
        <taxon>Bacilli</taxon>
        <taxon>Lactobacillales</taxon>
        <taxon>Lactobacillaceae</taxon>
        <taxon>Ligilactobacillus</taxon>
    </lineage>
</organism>
<sequence length="365" mass="42432">MNYFIKEELYSNSRTMKSAASKARNDIEIILKDSGFNPIVIKILPRKGNLNYISTDRKNHQEVADLWKKETKRLLKNDLLFIQFPFLQHSIFLEAVLSNLKKRGIRVIVLLNDIESLRVVKRDDISDDKKRILMTEENFIYDISNKIVVHNFKMKNFLINKNIKRDKIIQLEAFDYLIPQYDEDRMKKRSVTPTDPIIIAGTLRRHKSQYLNYLPADIAFNLYGVGYTEKEQANISYKGAFSPNELPYYLSGSFGLVWDGDSCKTCNGIYGDYLRINTPHKLSLYLAAGIPIIIWKQAAMAKFVLENGCGLVIDSLEDIKEKQVKVSFDEYSHFYYCANQVGKKLREGYYTKKILDSIRTLEKIE</sequence>
<accession>A0A9X2FKH5</accession>
<feature type="domain" description="Glucosyltransferase 3-like N-terminal" evidence="2">
    <location>
        <begin position="13"/>
        <end position="172"/>
    </location>
</feature>
<dbReference type="Gene3D" id="3.40.50.2000">
    <property type="entry name" value="Glycogen Phosphorylase B"/>
    <property type="match status" value="2"/>
</dbReference>
<reference evidence="4 5" key="1">
    <citation type="journal article" date="2023" name="Int. J. Syst. Evol. Microbiol.">
        <title>Ligilactobacillus ubinensis sp. nov., a novel species isolated from the wild ferment of a durian fruit (Durio zibethinus).</title>
        <authorList>
            <person name="Heng Y.C."/>
            <person name="Menon N."/>
            <person name="Chen B."/>
            <person name="Loo B.Z.L."/>
            <person name="Wong G.W.J."/>
            <person name="Lim A.C.H."/>
            <person name="Silvaraju S."/>
            <person name="Kittelmann S."/>
        </authorList>
    </citation>
    <scope>NUCLEOTIDE SEQUENCE [LARGE SCALE GENOMIC DNA]</scope>
    <source>
        <strain evidence="4 5">WILCCON 0076</strain>
    </source>
</reference>
<evidence type="ECO:0000256" key="1">
    <source>
        <dbReference type="ARBA" id="ARBA00022679"/>
    </source>
</evidence>
<comment type="caution">
    <text evidence="4">The sequence shown here is derived from an EMBL/GenBank/DDBJ whole genome shotgun (WGS) entry which is preliminary data.</text>
</comment>
<dbReference type="Proteomes" id="UP001139006">
    <property type="component" value="Unassembled WGS sequence"/>
</dbReference>
<dbReference type="Pfam" id="PF26334">
    <property type="entry name" value="Gtf3_N"/>
    <property type="match status" value="1"/>
</dbReference>
<name>A0A9X2FKH5_9LACO</name>
<dbReference type="AlphaFoldDB" id="A0A9X2FKH5"/>
<dbReference type="InterPro" id="IPR058591">
    <property type="entry name" value="Gtf3_N"/>
</dbReference>